<evidence type="ECO:0000256" key="3">
    <source>
        <dbReference type="SAM" id="MobiDB-lite"/>
    </source>
</evidence>
<dbReference type="Gene3D" id="3.10.580.10">
    <property type="entry name" value="CBS-domain"/>
    <property type="match status" value="1"/>
</dbReference>
<evidence type="ECO:0000259" key="4">
    <source>
        <dbReference type="PROSITE" id="PS51371"/>
    </source>
</evidence>
<dbReference type="InterPro" id="IPR000644">
    <property type="entry name" value="CBS_dom"/>
</dbReference>
<dbReference type="SUPFAM" id="SSF54631">
    <property type="entry name" value="CBS-domain pair"/>
    <property type="match status" value="1"/>
</dbReference>
<feature type="non-terminal residue" evidence="5">
    <location>
        <position position="114"/>
    </location>
</feature>
<dbReference type="EMBL" id="LGUT01002993">
    <property type="protein sequence ID" value="KOG86175.1"/>
    <property type="molecule type" value="Genomic_DNA"/>
</dbReference>
<evidence type="ECO:0000313" key="5">
    <source>
        <dbReference type="EMBL" id="KOG86175.1"/>
    </source>
</evidence>
<dbReference type="PROSITE" id="PS51371">
    <property type="entry name" value="CBS"/>
    <property type="match status" value="1"/>
</dbReference>
<name>A0ABR5IYE8_9ACTN</name>
<sequence>MKHRLIGQVMTRDVIKAGYGTAFKRIAESLGRYGISGLPVVDDDGQVLGVVSETDLMLHQSARSDAHRPWYARAHVTRSGRAAREKARARTAGQLMSTPAVTVGPHETVVAAAR</sequence>
<dbReference type="PANTHER" id="PTHR43080">
    <property type="entry name" value="CBS DOMAIN-CONTAINING PROTEIN CBSX3, MITOCHONDRIAL"/>
    <property type="match status" value="1"/>
</dbReference>
<evidence type="ECO:0000313" key="6">
    <source>
        <dbReference type="Proteomes" id="UP000037020"/>
    </source>
</evidence>
<dbReference type="SMART" id="SM00116">
    <property type="entry name" value="CBS"/>
    <property type="match status" value="1"/>
</dbReference>
<keyword evidence="1 2" id="KW-0129">CBS domain</keyword>
<dbReference type="PANTHER" id="PTHR43080:SF29">
    <property type="entry name" value="OS02G0818000 PROTEIN"/>
    <property type="match status" value="1"/>
</dbReference>
<feature type="domain" description="CBS" evidence="4">
    <location>
        <begin position="10"/>
        <end position="66"/>
    </location>
</feature>
<dbReference type="Pfam" id="PF00571">
    <property type="entry name" value="CBS"/>
    <property type="match status" value="1"/>
</dbReference>
<evidence type="ECO:0000256" key="2">
    <source>
        <dbReference type="PROSITE-ProRule" id="PRU00703"/>
    </source>
</evidence>
<dbReference type="InterPro" id="IPR051257">
    <property type="entry name" value="Diverse_CBS-Domain"/>
</dbReference>
<evidence type="ECO:0000256" key="1">
    <source>
        <dbReference type="ARBA" id="ARBA00023122"/>
    </source>
</evidence>
<reference evidence="5 6" key="1">
    <citation type="submission" date="2015-07" db="EMBL/GenBank/DDBJ databases">
        <authorList>
            <person name="Ju K.-S."/>
            <person name="Doroghazi J.R."/>
            <person name="Metcalf W.W."/>
        </authorList>
    </citation>
    <scope>NUCLEOTIDE SEQUENCE [LARGE SCALE GENOMIC DNA]</scope>
    <source>
        <strain evidence="5 6">NRRL B-3589</strain>
    </source>
</reference>
<proteinExistence type="predicted"/>
<protein>
    <submittedName>
        <fullName evidence="5">CBS domain protein</fullName>
    </submittedName>
</protein>
<keyword evidence="6" id="KW-1185">Reference proteome</keyword>
<feature type="region of interest" description="Disordered" evidence="3">
    <location>
        <begin position="76"/>
        <end position="100"/>
    </location>
</feature>
<comment type="caution">
    <text evidence="5">The sequence shown here is derived from an EMBL/GenBank/DDBJ whole genome shotgun (WGS) entry which is preliminary data.</text>
</comment>
<accession>A0ABR5IYE8</accession>
<dbReference type="InterPro" id="IPR046342">
    <property type="entry name" value="CBS_dom_sf"/>
</dbReference>
<organism evidence="5 6">
    <name type="scientific">Streptomyces varsoviensis</name>
    <dbReference type="NCBI Taxonomy" id="67373"/>
    <lineage>
        <taxon>Bacteria</taxon>
        <taxon>Bacillati</taxon>
        <taxon>Actinomycetota</taxon>
        <taxon>Actinomycetes</taxon>
        <taxon>Kitasatosporales</taxon>
        <taxon>Streptomycetaceae</taxon>
        <taxon>Streptomyces</taxon>
    </lineage>
</organism>
<dbReference type="Proteomes" id="UP000037020">
    <property type="component" value="Unassembled WGS sequence"/>
</dbReference>
<gene>
    <name evidence="5" type="ORF">ADK38_32520</name>
</gene>